<keyword evidence="2" id="KW-0732">Signal</keyword>
<evidence type="ECO:0000256" key="1">
    <source>
        <dbReference type="SAM" id="MobiDB-lite"/>
    </source>
</evidence>
<protein>
    <submittedName>
        <fullName evidence="3">Uncharacterized protein</fullName>
    </submittedName>
</protein>
<feature type="compositionally biased region" description="Low complexity" evidence="1">
    <location>
        <begin position="143"/>
        <end position="160"/>
    </location>
</feature>
<dbReference type="EMBL" id="SRLO01002930">
    <property type="protein sequence ID" value="TNN32095.1"/>
    <property type="molecule type" value="Genomic_DNA"/>
</dbReference>
<feature type="region of interest" description="Disordered" evidence="1">
    <location>
        <begin position="133"/>
        <end position="167"/>
    </location>
</feature>
<feature type="chain" id="PRO_5021331473" evidence="2">
    <location>
        <begin position="16"/>
        <end position="221"/>
    </location>
</feature>
<accession>A0A4Z2ETB7</accession>
<reference evidence="3 4" key="1">
    <citation type="submission" date="2019-03" db="EMBL/GenBank/DDBJ databases">
        <title>First draft genome of Liparis tanakae, snailfish: a comprehensive survey of snailfish specific genes.</title>
        <authorList>
            <person name="Kim W."/>
            <person name="Song I."/>
            <person name="Jeong J.-H."/>
            <person name="Kim D."/>
            <person name="Kim S."/>
            <person name="Ryu S."/>
            <person name="Song J.Y."/>
            <person name="Lee S.K."/>
        </authorList>
    </citation>
    <scope>NUCLEOTIDE SEQUENCE [LARGE SCALE GENOMIC DNA]</scope>
    <source>
        <tissue evidence="3">Muscle</tissue>
    </source>
</reference>
<evidence type="ECO:0000256" key="2">
    <source>
        <dbReference type="SAM" id="SignalP"/>
    </source>
</evidence>
<feature type="signal peptide" evidence="2">
    <location>
        <begin position="1"/>
        <end position="15"/>
    </location>
</feature>
<keyword evidence="4" id="KW-1185">Reference proteome</keyword>
<evidence type="ECO:0000313" key="3">
    <source>
        <dbReference type="EMBL" id="TNN32095.1"/>
    </source>
</evidence>
<name>A0A4Z2ETB7_9TELE</name>
<dbReference type="Proteomes" id="UP000314294">
    <property type="component" value="Unassembled WGS sequence"/>
</dbReference>
<gene>
    <name evidence="3" type="ORF">EYF80_057744</name>
</gene>
<sequence length="221" mass="23637">MDTLLFFALIYSIIGFRLRPPPPSPPLNPTNAPAAEYIPRFTPKKDITREEDTFTRPVLAVTQPANGSAVPSATSSSTVSLKTFPRRTTLTECHSLSLSFCPANRTSGPLPEEEGPLERSGHHIADLTMQHATGSPEEWRQTASSHAAPPEAGGPAPGSELYDPISSQNLKSNLEFVKTPQRSSRNVKHGRQAVRVSPVEALGAVASGCLPAGRRLGPLKG</sequence>
<evidence type="ECO:0000313" key="4">
    <source>
        <dbReference type="Proteomes" id="UP000314294"/>
    </source>
</evidence>
<organism evidence="3 4">
    <name type="scientific">Liparis tanakae</name>
    <name type="common">Tanaka's snailfish</name>
    <dbReference type="NCBI Taxonomy" id="230148"/>
    <lineage>
        <taxon>Eukaryota</taxon>
        <taxon>Metazoa</taxon>
        <taxon>Chordata</taxon>
        <taxon>Craniata</taxon>
        <taxon>Vertebrata</taxon>
        <taxon>Euteleostomi</taxon>
        <taxon>Actinopterygii</taxon>
        <taxon>Neopterygii</taxon>
        <taxon>Teleostei</taxon>
        <taxon>Neoteleostei</taxon>
        <taxon>Acanthomorphata</taxon>
        <taxon>Eupercaria</taxon>
        <taxon>Perciformes</taxon>
        <taxon>Cottioidei</taxon>
        <taxon>Cottales</taxon>
        <taxon>Liparidae</taxon>
        <taxon>Liparis</taxon>
    </lineage>
</organism>
<proteinExistence type="predicted"/>
<comment type="caution">
    <text evidence="3">The sequence shown here is derived from an EMBL/GenBank/DDBJ whole genome shotgun (WGS) entry which is preliminary data.</text>
</comment>
<dbReference type="AlphaFoldDB" id="A0A4Z2ETB7"/>